<gene>
    <name evidence="3" type="ORF">I598_2335</name>
</gene>
<evidence type="ECO:0000313" key="3">
    <source>
        <dbReference type="EMBL" id="ANC31875.1"/>
    </source>
</evidence>
<keyword evidence="1" id="KW-0418">Kinase</keyword>
<dbReference type="InterPro" id="IPR036890">
    <property type="entry name" value="HATPase_C_sf"/>
</dbReference>
<dbReference type="OrthoDB" id="3297757at2"/>
<dbReference type="STRING" id="1300344.I598_2335"/>
<dbReference type="PATRIC" id="fig|1300344.3.peg.2344"/>
<evidence type="ECO:0000313" key="4">
    <source>
        <dbReference type="Proteomes" id="UP000076794"/>
    </source>
</evidence>
<dbReference type="InterPro" id="IPR003594">
    <property type="entry name" value="HATPase_dom"/>
</dbReference>
<dbReference type="GO" id="GO:0004674">
    <property type="term" value="F:protein serine/threonine kinase activity"/>
    <property type="evidence" value="ECO:0007669"/>
    <property type="project" value="UniProtKB-KW"/>
</dbReference>
<evidence type="ECO:0000259" key="2">
    <source>
        <dbReference type="Pfam" id="PF13581"/>
    </source>
</evidence>
<sequence length="149" mass="15698">MAPRLAASPAPDGFTEVRAWPLRTLDDLAVLRADLVASLPPAPGGRPSLEEIPESVLLVASELATNALQHGDGAALVRLSARPDGFLLEVQDRKPSTAPRIDEGSTRGGGGFGMQLVVRLADAVGWFTTDGAKHVWARFRVRAATPAVV</sequence>
<dbReference type="Gene3D" id="3.30.565.10">
    <property type="entry name" value="Histidine kinase-like ATPase, C-terminal domain"/>
    <property type="match status" value="1"/>
</dbReference>
<keyword evidence="1" id="KW-0808">Transferase</keyword>
<dbReference type="PANTHER" id="PTHR35526">
    <property type="entry name" value="ANTI-SIGMA-F FACTOR RSBW-RELATED"/>
    <property type="match status" value="1"/>
</dbReference>
<dbReference type="Pfam" id="PF13581">
    <property type="entry name" value="HATPase_c_2"/>
    <property type="match status" value="1"/>
</dbReference>
<dbReference type="InterPro" id="IPR050267">
    <property type="entry name" value="Anti-sigma-factor_SerPK"/>
</dbReference>
<dbReference type="PANTHER" id="PTHR35526:SF3">
    <property type="entry name" value="ANTI-SIGMA-F FACTOR RSBW"/>
    <property type="match status" value="1"/>
</dbReference>
<accession>A0A161I2I4</accession>
<name>A0A161I2I4_9MICO</name>
<dbReference type="RefSeq" id="WP_068205241.1">
    <property type="nucleotide sequence ID" value="NZ_CP014209.1"/>
</dbReference>
<dbReference type="AlphaFoldDB" id="A0A161I2I4"/>
<organism evidence="3 4">
    <name type="scientific">Isoptericola dokdonensis DS-3</name>
    <dbReference type="NCBI Taxonomy" id="1300344"/>
    <lineage>
        <taxon>Bacteria</taxon>
        <taxon>Bacillati</taxon>
        <taxon>Actinomycetota</taxon>
        <taxon>Actinomycetes</taxon>
        <taxon>Micrococcales</taxon>
        <taxon>Promicromonosporaceae</taxon>
        <taxon>Isoptericola</taxon>
    </lineage>
</organism>
<reference evidence="3 4" key="1">
    <citation type="submission" date="2016-01" db="EMBL/GenBank/DDBJ databases">
        <title>Complete genome sequence of a soil Actinobacterium, Isoptericola dokdonensis DS-3.</title>
        <authorList>
            <person name="Kwon S.-K."/>
            <person name="Kim J.F."/>
        </authorList>
    </citation>
    <scope>NUCLEOTIDE SEQUENCE [LARGE SCALE GENOMIC DNA]</scope>
    <source>
        <strain evidence="3 4">DS-3</strain>
    </source>
</reference>
<keyword evidence="1" id="KW-0723">Serine/threonine-protein kinase</keyword>
<protein>
    <recommendedName>
        <fullName evidence="2">Histidine kinase/HSP90-like ATPase domain-containing protein</fullName>
    </recommendedName>
</protein>
<evidence type="ECO:0000256" key="1">
    <source>
        <dbReference type="ARBA" id="ARBA00022527"/>
    </source>
</evidence>
<keyword evidence="4" id="KW-1185">Reference proteome</keyword>
<dbReference type="EMBL" id="CP014209">
    <property type="protein sequence ID" value="ANC31875.1"/>
    <property type="molecule type" value="Genomic_DNA"/>
</dbReference>
<dbReference type="Proteomes" id="UP000076794">
    <property type="component" value="Chromosome"/>
</dbReference>
<feature type="domain" description="Histidine kinase/HSP90-like ATPase" evidence="2">
    <location>
        <begin position="54"/>
        <end position="138"/>
    </location>
</feature>
<dbReference type="SUPFAM" id="SSF55874">
    <property type="entry name" value="ATPase domain of HSP90 chaperone/DNA topoisomerase II/histidine kinase"/>
    <property type="match status" value="1"/>
</dbReference>
<dbReference type="KEGG" id="ido:I598_2335"/>
<proteinExistence type="predicted"/>
<dbReference type="CDD" id="cd16936">
    <property type="entry name" value="HATPase_RsbW-like"/>
    <property type="match status" value="1"/>
</dbReference>